<evidence type="ECO:0000259" key="7">
    <source>
        <dbReference type="Pfam" id="PF00588"/>
    </source>
</evidence>
<dbReference type="InterPro" id="IPR029028">
    <property type="entry name" value="Alpha/beta_knot_MTases"/>
</dbReference>
<reference evidence="9" key="1">
    <citation type="journal article" date="2019" name="Int. J. Syst. Evol. Microbiol.">
        <title>The Global Catalogue of Microorganisms (GCM) 10K type strain sequencing project: providing services to taxonomists for standard genome sequencing and annotation.</title>
        <authorList>
            <consortium name="The Broad Institute Genomics Platform"/>
            <consortium name="The Broad Institute Genome Sequencing Center for Infectious Disease"/>
            <person name="Wu L."/>
            <person name="Ma J."/>
        </authorList>
    </citation>
    <scope>NUCLEOTIDE SEQUENCE [LARGE SCALE GENOMIC DNA]</scope>
    <source>
        <strain evidence="9">KCTC 32255</strain>
    </source>
</reference>
<name>A0ABW2BZZ9_9PSEU</name>
<dbReference type="HAMAP" id="MF_01885">
    <property type="entry name" value="tRNA_methyltr_TrmL"/>
    <property type="match status" value="1"/>
</dbReference>
<evidence type="ECO:0000256" key="4">
    <source>
        <dbReference type="ARBA" id="ARBA00022691"/>
    </source>
</evidence>
<evidence type="ECO:0000256" key="5">
    <source>
        <dbReference type="ARBA" id="ARBA00022694"/>
    </source>
</evidence>
<comment type="catalytic activity">
    <reaction evidence="6">
        <text>cytidine(34) in tRNA + S-adenosyl-L-methionine = 2'-O-methylcytidine(34) in tRNA + S-adenosyl-L-homocysteine + H(+)</text>
        <dbReference type="Rhea" id="RHEA:43084"/>
        <dbReference type="Rhea" id="RHEA-COMP:10331"/>
        <dbReference type="Rhea" id="RHEA-COMP:10332"/>
        <dbReference type="ChEBI" id="CHEBI:15378"/>
        <dbReference type="ChEBI" id="CHEBI:57856"/>
        <dbReference type="ChEBI" id="CHEBI:59789"/>
        <dbReference type="ChEBI" id="CHEBI:74495"/>
        <dbReference type="ChEBI" id="CHEBI:82748"/>
        <dbReference type="EC" id="2.1.1.207"/>
    </reaction>
</comment>
<keyword evidence="9" id="KW-1185">Reference proteome</keyword>
<dbReference type="Proteomes" id="UP001596337">
    <property type="component" value="Unassembled WGS sequence"/>
</dbReference>
<comment type="function">
    <text evidence="6">Could methylate the ribose at the nucleotide 34 wobble position in tRNA.</text>
</comment>
<dbReference type="EMBL" id="JBHSXX010000001">
    <property type="protein sequence ID" value="MFC6868651.1"/>
    <property type="molecule type" value="Genomic_DNA"/>
</dbReference>
<feature type="binding site" evidence="6">
    <location>
        <position position="100"/>
    </location>
    <ligand>
        <name>S-adenosyl-L-methionine</name>
        <dbReference type="ChEBI" id="CHEBI:59789"/>
    </ligand>
</feature>
<feature type="domain" description="tRNA/rRNA methyltransferase SpoU type" evidence="7">
    <location>
        <begin position="2"/>
        <end position="142"/>
    </location>
</feature>
<dbReference type="PIRSF" id="PIRSF029256">
    <property type="entry name" value="SpoU_TrmH_prd"/>
    <property type="match status" value="1"/>
</dbReference>
<dbReference type="InterPro" id="IPR029026">
    <property type="entry name" value="tRNA_m1G_MTases_N"/>
</dbReference>
<dbReference type="EC" id="2.1.1.207" evidence="6"/>
<evidence type="ECO:0000313" key="9">
    <source>
        <dbReference type="Proteomes" id="UP001596337"/>
    </source>
</evidence>
<evidence type="ECO:0000256" key="1">
    <source>
        <dbReference type="ARBA" id="ARBA00022490"/>
    </source>
</evidence>
<keyword evidence="3 6" id="KW-0808">Transferase</keyword>
<keyword evidence="2 6" id="KW-0489">Methyltransferase</keyword>
<keyword evidence="5 6" id="KW-0819">tRNA processing</keyword>
<gene>
    <name evidence="8" type="ORF">ACFQGD_16040</name>
</gene>
<protein>
    <recommendedName>
        <fullName evidence="6">Putative tRNA (cytidine(34)-2'-O)-methyltransferase</fullName>
        <ecNumber evidence="6">2.1.1.207</ecNumber>
    </recommendedName>
    <alternativeName>
        <fullName evidence="6">tRNA (cytidine/uridine-2'-O-)-methyltransferase</fullName>
    </alternativeName>
</protein>
<dbReference type="PANTHER" id="PTHR42971">
    <property type="entry name" value="TRNA (CYTIDINE(34)-2'-O)-METHYLTRANSFERASE"/>
    <property type="match status" value="1"/>
</dbReference>
<feature type="binding site" evidence="6">
    <location>
        <position position="122"/>
    </location>
    <ligand>
        <name>S-adenosyl-L-methionine</name>
        <dbReference type="ChEBI" id="CHEBI:59789"/>
    </ligand>
</feature>
<comment type="similarity">
    <text evidence="6">Belongs to the class IV-like SAM-binding methyltransferase superfamily. RNA methyltransferase TrmH family. TrmL subfamily.</text>
</comment>
<proteinExistence type="inferred from homology"/>
<organism evidence="8 9">
    <name type="scientific">Haloechinothrix salitolerans</name>
    <dbReference type="NCBI Taxonomy" id="926830"/>
    <lineage>
        <taxon>Bacteria</taxon>
        <taxon>Bacillati</taxon>
        <taxon>Actinomycetota</taxon>
        <taxon>Actinomycetes</taxon>
        <taxon>Pseudonocardiales</taxon>
        <taxon>Pseudonocardiaceae</taxon>
        <taxon>Haloechinothrix</taxon>
    </lineage>
</organism>
<dbReference type="Gene3D" id="3.40.1280.10">
    <property type="match status" value="1"/>
</dbReference>
<accession>A0ABW2BZZ9</accession>
<evidence type="ECO:0000256" key="6">
    <source>
        <dbReference type="HAMAP-Rule" id="MF_01885"/>
    </source>
</evidence>
<dbReference type="InterPro" id="IPR016914">
    <property type="entry name" value="TrmL"/>
</dbReference>
<keyword evidence="1 6" id="KW-0963">Cytoplasm</keyword>
<sequence>MFRIAFYHPEIPPNTGNAIRLAANTGCELHLIEPLGFSLEQKQLKRAGLDYHELATTHVHADFDAALKAFGDATIYAFATRASRCYADVTYQQGDVLLFGPESVGLPDEIAHAEAVTDRVTLPMAPGSRSLNLANSASIVVYEAWRQHGFAGAASSKQR</sequence>
<evidence type="ECO:0000313" key="8">
    <source>
        <dbReference type="EMBL" id="MFC6868651.1"/>
    </source>
</evidence>
<evidence type="ECO:0000256" key="2">
    <source>
        <dbReference type="ARBA" id="ARBA00022603"/>
    </source>
</evidence>
<dbReference type="InterPro" id="IPR001537">
    <property type="entry name" value="SpoU_MeTrfase"/>
</dbReference>
<comment type="caution">
    <text evidence="8">The sequence shown here is derived from an EMBL/GenBank/DDBJ whole genome shotgun (WGS) entry which is preliminary data.</text>
</comment>
<dbReference type="PANTHER" id="PTHR42971:SF1">
    <property type="entry name" value="TRNA (CYTIDINE(34)-2'-O)-METHYLTRANSFERASE"/>
    <property type="match status" value="1"/>
</dbReference>
<dbReference type="Pfam" id="PF00588">
    <property type="entry name" value="SpoU_methylase"/>
    <property type="match status" value="1"/>
</dbReference>
<keyword evidence="4 6" id="KW-0949">S-adenosyl-L-methionine</keyword>
<dbReference type="SUPFAM" id="SSF75217">
    <property type="entry name" value="alpha/beta knot"/>
    <property type="match status" value="1"/>
</dbReference>
<dbReference type="CDD" id="cd18094">
    <property type="entry name" value="SpoU-like_TrmL"/>
    <property type="match status" value="1"/>
</dbReference>
<feature type="binding site" evidence="6">
    <location>
        <position position="130"/>
    </location>
    <ligand>
        <name>S-adenosyl-L-methionine</name>
        <dbReference type="ChEBI" id="CHEBI:59789"/>
    </ligand>
</feature>
<comment type="catalytic activity">
    <reaction evidence="6">
        <text>5-carboxymethylaminomethyluridine(34) in tRNA(Leu) + S-adenosyl-L-methionine = 5-carboxymethylaminomethyl-2'-O-methyluridine(34) in tRNA(Leu) + S-adenosyl-L-homocysteine + H(+)</text>
        <dbReference type="Rhea" id="RHEA:43088"/>
        <dbReference type="Rhea" id="RHEA-COMP:10333"/>
        <dbReference type="Rhea" id="RHEA-COMP:10334"/>
        <dbReference type="ChEBI" id="CHEBI:15378"/>
        <dbReference type="ChEBI" id="CHEBI:57856"/>
        <dbReference type="ChEBI" id="CHEBI:59789"/>
        <dbReference type="ChEBI" id="CHEBI:74508"/>
        <dbReference type="ChEBI" id="CHEBI:74511"/>
        <dbReference type="EC" id="2.1.1.207"/>
    </reaction>
</comment>
<comment type="subcellular location">
    <subcellularLocation>
        <location evidence="6">Cytoplasm</location>
    </subcellularLocation>
</comment>
<evidence type="ECO:0000256" key="3">
    <source>
        <dbReference type="ARBA" id="ARBA00022679"/>
    </source>
</evidence>
<dbReference type="RefSeq" id="WP_345390568.1">
    <property type="nucleotide sequence ID" value="NZ_BAABLA010000005.1"/>
</dbReference>
<comment type="caution">
    <text evidence="6">Lacks conserved residue(s) required for the propagation of feature annotation.</text>
</comment>